<sequence length="137" mass="15664">LAGISTANISPVHPVTQGGFGVGRINNNIFLFQILALYYKNSNYHSFIDSHTNIDKLSYISVKVFFQLRYNLFSSISNNGYTIFTHISPSSFIYYFGKGNFVSLDEKLGLLTVNDSTYEMFNYFNSPNMKQRLQEIL</sequence>
<reference evidence="1 2" key="1">
    <citation type="submission" date="2021-06" db="EMBL/GenBank/DDBJ databases">
        <authorList>
            <person name="Kallberg Y."/>
            <person name="Tangrot J."/>
            <person name="Rosling A."/>
        </authorList>
    </citation>
    <scope>NUCLEOTIDE SEQUENCE [LARGE SCALE GENOMIC DNA]</scope>
    <source>
        <strain evidence="1 2">120-4 pot B 10/14</strain>
    </source>
</reference>
<feature type="non-terminal residue" evidence="1">
    <location>
        <position position="1"/>
    </location>
</feature>
<proteinExistence type="predicted"/>
<dbReference type="Proteomes" id="UP000789901">
    <property type="component" value="Unassembled WGS sequence"/>
</dbReference>
<accession>A0ABN7XHE5</accession>
<evidence type="ECO:0000313" key="1">
    <source>
        <dbReference type="EMBL" id="CAG8854644.1"/>
    </source>
</evidence>
<evidence type="ECO:0000313" key="2">
    <source>
        <dbReference type="Proteomes" id="UP000789901"/>
    </source>
</evidence>
<name>A0ABN7XHE5_GIGMA</name>
<protein>
    <submittedName>
        <fullName evidence="1">35115_t:CDS:1</fullName>
    </submittedName>
</protein>
<gene>
    <name evidence="1" type="ORF">GMARGA_LOCUS43465</name>
</gene>
<dbReference type="EMBL" id="CAJVQB010140748">
    <property type="protein sequence ID" value="CAG8854644.1"/>
    <property type="molecule type" value="Genomic_DNA"/>
</dbReference>
<organism evidence="1 2">
    <name type="scientific">Gigaspora margarita</name>
    <dbReference type="NCBI Taxonomy" id="4874"/>
    <lineage>
        <taxon>Eukaryota</taxon>
        <taxon>Fungi</taxon>
        <taxon>Fungi incertae sedis</taxon>
        <taxon>Mucoromycota</taxon>
        <taxon>Glomeromycotina</taxon>
        <taxon>Glomeromycetes</taxon>
        <taxon>Diversisporales</taxon>
        <taxon>Gigasporaceae</taxon>
        <taxon>Gigaspora</taxon>
    </lineage>
</organism>
<keyword evidence="2" id="KW-1185">Reference proteome</keyword>
<comment type="caution">
    <text evidence="1">The sequence shown here is derived from an EMBL/GenBank/DDBJ whole genome shotgun (WGS) entry which is preliminary data.</text>
</comment>